<dbReference type="InterPro" id="IPR007235">
    <property type="entry name" value="Glyco_trans_28_C"/>
</dbReference>
<comment type="pathway">
    <text evidence="10">Cell wall biogenesis; peptidoglycan biosynthesis.</text>
</comment>
<evidence type="ECO:0000313" key="14">
    <source>
        <dbReference type="Proteomes" id="UP001168575"/>
    </source>
</evidence>
<evidence type="ECO:0000259" key="12">
    <source>
        <dbReference type="Pfam" id="PF04101"/>
    </source>
</evidence>
<dbReference type="SUPFAM" id="SSF53756">
    <property type="entry name" value="UDP-Glycosyltransferase/glycogen phosphorylase"/>
    <property type="match status" value="1"/>
</dbReference>
<keyword evidence="5 10" id="KW-0133">Cell shape</keyword>
<comment type="caution">
    <text evidence="10">Lacks conserved residue(s) required for the propagation of feature annotation.</text>
</comment>
<accession>A0AA43RHW6</accession>
<keyword evidence="14" id="KW-1185">Reference proteome</keyword>
<dbReference type="Proteomes" id="UP001168575">
    <property type="component" value="Unassembled WGS sequence"/>
</dbReference>
<feature type="binding site" evidence="10">
    <location>
        <position position="122"/>
    </location>
    <ligand>
        <name>UDP-N-acetyl-alpha-D-glucosamine</name>
        <dbReference type="ChEBI" id="CHEBI:57705"/>
    </ligand>
</feature>
<sequence length="364" mass="39434">MNVVITGGGTAGHIYPALALANELKSRGATVRYAGTPKGAESRLVPAAGFEYKAFDVSGIDRSRPWTAITTLAKVAKSRKQAEKWLKEISCDLVVGFGGYVSVPVVYAAQKLGIKTAIHEQNSVMGLANEELSKKADAVCLTYEHAALKLKDKSKATITGNPVRQEVISATREEGLSLFEIDEASEVLLVFGGSLGAKTINEATVALKDELLAVDGLEIIHVAGKRDYDWVKEQLALTETEEKRYHLLDYCYEMPKALACADVILSRAGATSLAEISALKIPAMLVPFPYATADHQTKNAESYVEAGAAYWCKDDEVKTDDFKKRLFEIINSEEIRANMREAAQGCGTLDATAKLADTVVQLIK</sequence>
<dbReference type="PANTHER" id="PTHR21015:SF22">
    <property type="entry name" value="GLYCOSYLTRANSFERASE"/>
    <property type="match status" value="1"/>
</dbReference>
<keyword evidence="3 10" id="KW-0328">Glycosyltransferase</keyword>
<evidence type="ECO:0000256" key="10">
    <source>
        <dbReference type="HAMAP-Rule" id="MF_00033"/>
    </source>
</evidence>
<dbReference type="Pfam" id="PF04101">
    <property type="entry name" value="Glyco_tran_28_C"/>
    <property type="match status" value="1"/>
</dbReference>
<keyword evidence="9 10" id="KW-0961">Cell wall biogenesis/degradation</keyword>
<name>A0AA43RHW6_9ACTN</name>
<feature type="binding site" evidence="10">
    <location>
        <position position="296"/>
    </location>
    <ligand>
        <name>UDP-N-acetyl-alpha-D-glucosamine</name>
        <dbReference type="ChEBI" id="CHEBI:57705"/>
    </ligand>
</feature>
<dbReference type="GO" id="GO:0005886">
    <property type="term" value="C:plasma membrane"/>
    <property type="evidence" value="ECO:0007669"/>
    <property type="project" value="UniProtKB-SubCell"/>
</dbReference>
<keyword evidence="6 10" id="KW-0573">Peptidoglycan synthesis</keyword>
<dbReference type="AlphaFoldDB" id="A0AA43RHW6"/>
<evidence type="ECO:0000313" key="13">
    <source>
        <dbReference type="EMBL" id="MDO4842122.1"/>
    </source>
</evidence>
<feature type="domain" description="Glycosyltransferase family 28 N-terminal" evidence="11">
    <location>
        <begin position="3"/>
        <end position="139"/>
    </location>
</feature>
<dbReference type="GO" id="GO:0008360">
    <property type="term" value="P:regulation of cell shape"/>
    <property type="evidence" value="ECO:0007669"/>
    <property type="project" value="UniProtKB-KW"/>
</dbReference>
<dbReference type="GO" id="GO:0051301">
    <property type="term" value="P:cell division"/>
    <property type="evidence" value="ECO:0007669"/>
    <property type="project" value="UniProtKB-KW"/>
</dbReference>
<dbReference type="GO" id="GO:0071555">
    <property type="term" value="P:cell wall organization"/>
    <property type="evidence" value="ECO:0007669"/>
    <property type="project" value="UniProtKB-KW"/>
</dbReference>
<feature type="binding site" evidence="10">
    <location>
        <position position="194"/>
    </location>
    <ligand>
        <name>UDP-N-acetyl-alpha-D-glucosamine</name>
        <dbReference type="ChEBI" id="CHEBI:57705"/>
    </ligand>
</feature>
<comment type="caution">
    <text evidence="13">The sequence shown here is derived from an EMBL/GenBank/DDBJ whole genome shotgun (WGS) entry which is preliminary data.</text>
</comment>
<evidence type="ECO:0000256" key="3">
    <source>
        <dbReference type="ARBA" id="ARBA00022676"/>
    </source>
</evidence>
<comment type="similarity">
    <text evidence="10">Belongs to the glycosyltransferase 28 family. MurG subfamily.</text>
</comment>
<dbReference type="GO" id="GO:0050511">
    <property type="term" value="F:undecaprenyldiphospho-muramoylpentapeptide beta-N-acetylglucosaminyltransferase activity"/>
    <property type="evidence" value="ECO:0007669"/>
    <property type="project" value="UniProtKB-UniRule"/>
</dbReference>
<dbReference type="GO" id="GO:0009252">
    <property type="term" value="P:peptidoglycan biosynthetic process"/>
    <property type="evidence" value="ECO:0007669"/>
    <property type="project" value="UniProtKB-UniRule"/>
</dbReference>
<dbReference type="EMBL" id="JAUMVS010000096">
    <property type="protein sequence ID" value="MDO4842122.1"/>
    <property type="molecule type" value="Genomic_DNA"/>
</dbReference>
<evidence type="ECO:0000256" key="2">
    <source>
        <dbReference type="ARBA" id="ARBA00022618"/>
    </source>
</evidence>
<keyword evidence="7 10" id="KW-0472">Membrane</keyword>
<dbReference type="InterPro" id="IPR006009">
    <property type="entry name" value="GlcNAc_MurG"/>
</dbReference>
<proteinExistence type="inferred from homology"/>
<evidence type="ECO:0000256" key="5">
    <source>
        <dbReference type="ARBA" id="ARBA00022960"/>
    </source>
</evidence>
<evidence type="ECO:0000256" key="9">
    <source>
        <dbReference type="ARBA" id="ARBA00023316"/>
    </source>
</evidence>
<comment type="catalytic activity">
    <reaction evidence="10">
        <text>di-trans,octa-cis-undecaprenyl diphospho-N-acetyl-alpha-D-muramoyl-L-alanyl-D-glutamyl-meso-2,6-diaminopimeloyl-D-alanyl-D-alanine + UDP-N-acetyl-alpha-D-glucosamine = di-trans,octa-cis-undecaprenyl diphospho-[N-acetyl-alpha-D-glucosaminyl-(1-&gt;4)]-N-acetyl-alpha-D-muramoyl-L-alanyl-D-glutamyl-meso-2,6-diaminopimeloyl-D-alanyl-D-alanine + UDP + H(+)</text>
        <dbReference type="Rhea" id="RHEA:31227"/>
        <dbReference type="ChEBI" id="CHEBI:15378"/>
        <dbReference type="ChEBI" id="CHEBI:57705"/>
        <dbReference type="ChEBI" id="CHEBI:58223"/>
        <dbReference type="ChEBI" id="CHEBI:61387"/>
        <dbReference type="ChEBI" id="CHEBI:61388"/>
        <dbReference type="EC" id="2.4.1.227"/>
    </reaction>
</comment>
<comment type="function">
    <text evidence="10">Cell wall formation. Catalyzes the transfer of a GlcNAc subunit on undecaprenyl-pyrophosphoryl-MurNAc-pentapeptide (lipid intermediate I) to form undecaprenyl-pyrophosphoryl-MurNAc-(pentapeptide)GlcNAc (lipid intermediate II).</text>
</comment>
<dbReference type="GO" id="GO:0005975">
    <property type="term" value="P:carbohydrate metabolic process"/>
    <property type="evidence" value="ECO:0007669"/>
    <property type="project" value="InterPro"/>
</dbReference>
<feature type="binding site" evidence="10">
    <location>
        <begin position="10"/>
        <end position="12"/>
    </location>
    <ligand>
        <name>UDP-N-acetyl-alpha-D-glucosamine</name>
        <dbReference type="ChEBI" id="CHEBI:57705"/>
    </ligand>
</feature>
<protein>
    <recommendedName>
        <fullName evidence="10">UDP-N-acetylglucosamine--N-acetylmuramyl-(pentapeptide) pyrophosphoryl-undecaprenol N-acetylglucosamine transferase</fullName>
        <ecNumber evidence="10">2.4.1.227</ecNumber>
    </recommendedName>
    <alternativeName>
        <fullName evidence="10">Undecaprenyl-PP-MurNAc-pentapeptide-UDPGlcNAc GlcNAc transferase</fullName>
    </alternativeName>
</protein>
<feature type="binding site" evidence="10">
    <location>
        <position position="164"/>
    </location>
    <ligand>
        <name>UDP-N-acetyl-alpha-D-glucosamine</name>
        <dbReference type="ChEBI" id="CHEBI:57705"/>
    </ligand>
</feature>
<dbReference type="NCBIfam" id="TIGR01133">
    <property type="entry name" value="murG"/>
    <property type="match status" value="1"/>
</dbReference>
<comment type="subcellular location">
    <subcellularLocation>
        <location evidence="10">Cell membrane</location>
        <topology evidence="10">Peripheral membrane protein</topology>
        <orientation evidence="10">Cytoplasmic side</orientation>
    </subcellularLocation>
</comment>
<evidence type="ECO:0000256" key="1">
    <source>
        <dbReference type="ARBA" id="ARBA00022475"/>
    </source>
</evidence>
<gene>
    <name evidence="10 13" type="primary">murG</name>
    <name evidence="13" type="ORF">Q3982_05540</name>
</gene>
<dbReference type="InterPro" id="IPR004276">
    <property type="entry name" value="GlycoTrans_28_N"/>
</dbReference>
<keyword evidence="2 10" id="KW-0132">Cell division</keyword>
<keyword evidence="1 10" id="KW-1003">Cell membrane</keyword>
<evidence type="ECO:0000256" key="6">
    <source>
        <dbReference type="ARBA" id="ARBA00022984"/>
    </source>
</evidence>
<dbReference type="Gene3D" id="3.40.50.2000">
    <property type="entry name" value="Glycogen Phosphorylase B"/>
    <property type="match status" value="2"/>
</dbReference>
<reference evidence="13" key="1">
    <citation type="submission" date="2023-07" db="EMBL/GenBank/DDBJ databases">
        <title>Between Cages and Wild: Unraveling the Impact of Captivity on Animal Microbiomes and Antimicrobial Resistance.</title>
        <authorList>
            <person name="Schmartz G.P."/>
            <person name="Rehner J."/>
            <person name="Schuff M.J."/>
            <person name="Becker S.L."/>
            <person name="Kravczyk M."/>
            <person name="Gurevich A."/>
            <person name="Francke R."/>
            <person name="Mueller R."/>
            <person name="Keller V."/>
            <person name="Keller A."/>
        </authorList>
    </citation>
    <scope>NUCLEOTIDE SEQUENCE</scope>
    <source>
        <strain evidence="13">S12M_St_49</strain>
    </source>
</reference>
<evidence type="ECO:0000256" key="8">
    <source>
        <dbReference type="ARBA" id="ARBA00023306"/>
    </source>
</evidence>
<organism evidence="13 14">
    <name type="scientific">Phoenicibacter congonensis</name>
    <dbReference type="NCBI Taxonomy" id="1944646"/>
    <lineage>
        <taxon>Bacteria</taxon>
        <taxon>Bacillati</taxon>
        <taxon>Actinomycetota</taxon>
        <taxon>Coriobacteriia</taxon>
        <taxon>Eggerthellales</taxon>
        <taxon>Eggerthellaceae</taxon>
        <taxon>Phoenicibacter</taxon>
    </lineage>
</organism>
<dbReference type="Pfam" id="PF03033">
    <property type="entry name" value="Glyco_transf_28"/>
    <property type="match status" value="1"/>
</dbReference>
<evidence type="ECO:0000259" key="11">
    <source>
        <dbReference type="Pfam" id="PF03033"/>
    </source>
</evidence>
<feature type="domain" description="Glycosyl transferase family 28 C-terminal" evidence="12">
    <location>
        <begin position="187"/>
        <end position="344"/>
    </location>
</feature>
<evidence type="ECO:0000256" key="7">
    <source>
        <dbReference type="ARBA" id="ARBA00023136"/>
    </source>
</evidence>
<keyword evidence="4 10" id="KW-0808">Transferase</keyword>
<dbReference type="EC" id="2.4.1.227" evidence="10"/>
<evidence type="ECO:0000256" key="4">
    <source>
        <dbReference type="ARBA" id="ARBA00022679"/>
    </source>
</evidence>
<keyword evidence="8 10" id="KW-0131">Cell cycle</keyword>
<dbReference type="HAMAP" id="MF_00033">
    <property type="entry name" value="MurG"/>
    <property type="match status" value="1"/>
</dbReference>
<dbReference type="PANTHER" id="PTHR21015">
    <property type="entry name" value="UDP-N-ACETYLGLUCOSAMINE--N-ACETYLMURAMYL-(PENTAPEPTIDE) PYROPHOSPHORYL-UNDECAPRENOL N-ACETYLGLUCOSAMINE TRANSFERASE 1"/>
    <property type="match status" value="1"/>
</dbReference>
<dbReference type="CDD" id="cd03785">
    <property type="entry name" value="GT28_MurG"/>
    <property type="match status" value="1"/>
</dbReference>